<proteinExistence type="predicted"/>
<reference evidence="3" key="1">
    <citation type="submission" date="2020-07" db="EMBL/GenBank/DDBJ databases">
        <title>Nitrate ammonifying Pseudomonas campi sp. nov. isolated from German agricultural grassland.</title>
        <authorList>
            <person name="Timsy T."/>
            <person name="Ulrich A."/>
            <person name="Spanner T."/>
            <person name="Foesel B."/>
            <person name="Kolb S."/>
            <person name="Horn M.A."/>
            <person name="Behrendt U."/>
        </authorList>
    </citation>
    <scope>NUCLEOTIDE SEQUENCE</scope>
    <source>
        <strain evidence="3">S1-A32-2</strain>
    </source>
</reference>
<dbReference type="EMBL" id="CP053697">
    <property type="protein sequence ID" value="QKE62535.1"/>
    <property type="molecule type" value="Genomic_DNA"/>
</dbReference>
<feature type="domain" description="BURP" evidence="2">
    <location>
        <begin position="1"/>
        <end position="58"/>
    </location>
</feature>
<dbReference type="Proteomes" id="UP000501379">
    <property type="component" value="Chromosome"/>
</dbReference>
<dbReference type="AlphaFoldDB" id="A0A6M8FZE7"/>
<dbReference type="PROSITE" id="PS51277">
    <property type="entry name" value="BURP"/>
    <property type="match status" value="1"/>
</dbReference>
<feature type="transmembrane region" description="Helical" evidence="1">
    <location>
        <begin position="33"/>
        <end position="55"/>
    </location>
</feature>
<keyword evidence="1" id="KW-1133">Transmembrane helix</keyword>
<dbReference type="InterPro" id="IPR004873">
    <property type="entry name" value="BURP_dom"/>
</dbReference>
<name>A0A6M8FZE7_9GAMM</name>
<evidence type="ECO:0000313" key="4">
    <source>
        <dbReference type="Proteomes" id="UP000501379"/>
    </source>
</evidence>
<accession>A0A6M8FZE7</accession>
<keyword evidence="1" id="KW-0472">Membrane</keyword>
<evidence type="ECO:0000259" key="2">
    <source>
        <dbReference type="PROSITE" id="PS51277"/>
    </source>
</evidence>
<dbReference type="KEGG" id="pcam:HNE05_03895"/>
<evidence type="ECO:0000256" key="1">
    <source>
        <dbReference type="SAM" id="Phobius"/>
    </source>
</evidence>
<keyword evidence="4" id="KW-1185">Reference proteome</keyword>
<sequence>MDNVYKAPEAALIDSATTAGSTAFFVTSIRKMAILYIATLGSVAVSFTAATEPVFARG</sequence>
<gene>
    <name evidence="3" type="ORF">HNE05_03895</name>
</gene>
<keyword evidence="1" id="KW-0812">Transmembrane</keyword>
<evidence type="ECO:0000313" key="3">
    <source>
        <dbReference type="EMBL" id="QKE62535.1"/>
    </source>
</evidence>
<dbReference type="RefSeq" id="WP_173204422.1">
    <property type="nucleotide sequence ID" value="NZ_CP053697.2"/>
</dbReference>
<protein>
    <recommendedName>
        <fullName evidence="2">BURP domain-containing protein</fullName>
    </recommendedName>
</protein>
<organism evidence="3 4">
    <name type="scientific">Aquipseudomonas campi</name>
    <dbReference type="NCBI Taxonomy" id="2731681"/>
    <lineage>
        <taxon>Bacteria</taxon>
        <taxon>Pseudomonadati</taxon>
        <taxon>Pseudomonadota</taxon>
        <taxon>Gammaproteobacteria</taxon>
        <taxon>Pseudomonadales</taxon>
        <taxon>Pseudomonadaceae</taxon>
        <taxon>Aquipseudomonas</taxon>
    </lineage>
</organism>